<evidence type="ECO:0000256" key="1">
    <source>
        <dbReference type="SAM" id="Phobius"/>
    </source>
</evidence>
<evidence type="ECO:0000313" key="2">
    <source>
        <dbReference type="EMBL" id="MBU6079895.1"/>
    </source>
</evidence>
<feature type="transmembrane region" description="Helical" evidence="1">
    <location>
        <begin position="6"/>
        <end position="23"/>
    </location>
</feature>
<gene>
    <name evidence="2" type="ORF">KQ486_02585</name>
</gene>
<comment type="caution">
    <text evidence="2">The sequence shown here is derived from an EMBL/GenBank/DDBJ whole genome shotgun (WGS) entry which is preliminary data.</text>
</comment>
<keyword evidence="1" id="KW-0812">Transmembrane</keyword>
<dbReference type="EMBL" id="JAHLZF010000002">
    <property type="protein sequence ID" value="MBU6079895.1"/>
    <property type="molecule type" value="Genomic_DNA"/>
</dbReference>
<sequence>MKKWLYFFVIVCVAIFIIYTFYFKATTTFKEALPSLYEENDIKDIIINETIRDDNGKRIEERRVSIKEQETIKRLLKKSANMKLKRNKGFKSKSSHTTSFYIIRVNFVHTKKDFTFNMADSDIIVGDSKYYTIVENNNFKQVLNQEEVEWKPVK</sequence>
<dbReference type="RefSeq" id="WP_216686691.1">
    <property type="nucleotide sequence ID" value="NZ_CAUPKR010000003.1"/>
</dbReference>
<reference evidence="2 3" key="1">
    <citation type="journal article" date="2011" name="Int. J. Syst. Evol. Microbiol.">
        <title>Allobacillus halotolerans gen. nov., sp. nov. isolated from shrimp paste.</title>
        <authorList>
            <person name="Sheu S.Y."/>
            <person name="Arun A.B."/>
            <person name="Jiang S.R."/>
            <person name="Young C.C."/>
            <person name="Chen W.M."/>
        </authorList>
    </citation>
    <scope>NUCLEOTIDE SEQUENCE [LARGE SCALE GENOMIC DNA]</scope>
    <source>
        <strain evidence="2 3">LMG 24826</strain>
    </source>
</reference>
<keyword evidence="1" id="KW-0472">Membrane</keyword>
<name>A0ABS6GMM0_9BACI</name>
<evidence type="ECO:0000313" key="3">
    <source>
        <dbReference type="Proteomes" id="UP000812672"/>
    </source>
</evidence>
<proteinExistence type="predicted"/>
<dbReference type="Proteomes" id="UP000812672">
    <property type="component" value="Unassembled WGS sequence"/>
</dbReference>
<keyword evidence="3" id="KW-1185">Reference proteome</keyword>
<protein>
    <submittedName>
        <fullName evidence="2">Uncharacterized protein</fullName>
    </submittedName>
</protein>
<keyword evidence="1" id="KW-1133">Transmembrane helix</keyword>
<organism evidence="2 3">
    <name type="scientific">Allobacillus halotolerans</name>
    <dbReference type="NCBI Taxonomy" id="570278"/>
    <lineage>
        <taxon>Bacteria</taxon>
        <taxon>Bacillati</taxon>
        <taxon>Bacillota</taxon>
        <taxon>Bacilli</taxon>
        <taxon>Bacillales</taxon>
        <taxon>Bacillaceae</taxon>
        <taxon>Allobacillus</taxon>
    </lineage>
</organism>
<accession>A0ABS6GMM0</accession>